<accession>A0ABT2F9Y5</accession>
<dbReference type="Gene3D" id="1.10.3920.10">
    <property type="entry name" value="PA2201 C-terminal domain-like"/>
    <property type="match status" value="1"/>
</dbReference>
<feature type="domain" description="PoNi N-terminal" evidence="1">
    <location>
        <begin position="4"/>
        <end position="122"/>
    </location>
</feature>
<dbReference type="InterPro" id="IPR028983">
    <property type="entry name" value="PA2201-like_C"/>
</dbReference>
<dbReference type="SUPFAM" id="SSF140731">
    <property type="entry name" value="PA2201 C-terminal domain-like"/>
    <property type="match status" value="1"/>
</dbReference>
<dbReference type="Pfam" id="PF08929">
    <property type="entry name" value="PoNi_C"/>
    <property type="match status" value="1"/>
</dbReference>
<reference evidence="3" key="1">
    <citation type="submission" date="2022-08" db="EMBL/GenBank/DDBJ databases">
        <authorList>
            <person name="Volokhov D.V."/>
            <person name="Furtak V.A."/>
            <person name="Zagorodnyaya T.A."/>
        </authorList>
    </citation>
    <scope>NUCLEOTIDE SEQUENCE</scope>
    <source>
        <strain evidence="3">CSL10203-ORH2</strain>
    </source>
</reference>
<dbReference type="InterPro" id="IPR015024">
    <property type="entry name" value="PoNi_N"/>
</dbReference>
<feature type="domain" description="PoNi C-terminal" evidence="2">
    <location>
        <begin position="131"/>
        <end position="233"/>
    </location>
</feature>
<keyword evidence="4" id="KW-1185">Reference proteome</keyword>
<name>A0ABT2F9Y5_9NEIS</name>
<dbReference type="Proteomes" id="UP001166947">
    <property type="component" value="Unassembled WGS sequence"/>
</dbReference>
<gene>
    <name evidence="3" type="ORF">NXS09_01685</name>
</gene>
<dbReference type="RefSeq" id="WP_259290827.1">
    <property type="nucleotide sequence ID" value="NZ_JANUXW010000001.1"/>
</dbReference>
<reference evidence="3" key="2">
    <citation type="journal article" date="2023" name="Curr. Microbiol.">
        <title>Neisseria montereyensis sp. nov., Isolated from Oropharynx of California Sea Lion (Zalophus californianus): Genomic, Phylogenetic, and Phenotypic Study.</title>
        <authorList>
            <person name="Volokhov D.V."/>
            <person name="Zagorodnyaya T.A."/>
            <person name="Furtak V.A."/>
            <person name="Nattanmai G."/>
            <person name="Randall L."/>
            <person name="Jose S."/>
            <person name="Gao Y."/>
            <person name="Gulland F.M."/>
            <person name="Eisenberg T."/>
            <person name="Delmonte P."/>
            <person name="Blom J."/>
            <person name="Mitchell K.K."/>
        </authorList>
    </citation>
    <scope>NUCLEOTIDE SEQUENCE</scope>
    <source>
        <strain evidence="3">CSL10203-ORH2</strain>
    </source>
</reference>
<dbReference type="EMBL" id="JANUXW010000001">
    <property type="protein sequence ID" value="MCS4533014.1"/>
    <property type="molecule type" value="Genomic_DNA"/>
</dbReference>
<comment type="caution">
    <text evidence="3">The sequence shown here is derived from an EMBL/GenBank/DDBJ whole genome shotgun (WGS) entry which is preliminary data.</text>
</comment>
<sequence length="237" mass="28439">MRINIKDEKYFNQYIETHTDDIDYFEEGIRVGRTNPDRVASVQRKIFTTSLHLLIAKYASGYQLDKLKNEFLSVIEKFEKGWKDKGDTPTDNIHFDNYVLVLWMLSLGILLNLEIENYQRIVTVLDNSKRRDYLLEYIIQAKISNRTIFNDLTYPKHFGFFKKLIENKDITTLKNHLEKDWYNSMKLTYWYDNHKSKANTFFGYWSFESGALVKILNLDDSILKDQQYYPYDMVHFK</sequence>
<evidence type="ECO:0000259" key="2">
    <source>
        <dbReference type="Pfam" id="PF08929"/>
    </source>
</evidence>
<proteinExistence type="predicted"/>
<protein>
    <submittedName>
        <fullName evidence="3">PoNi-like cognate immunity protein</fullName>
    </submittedName>
</protein>
<evidence type="ECO:0000259" key="1">
    <source>
        <dbReference type="Pfam" id="PF08928"/>
    </source>
</evidence>
<organism evidence="3 4">
    <name type="scientific">Neisseria montereyensis</name>
    <dbReference type="NCBI Taxonomy" id="2973938"/>
    <lineage>
        <taxon>Bacteria</taxon>
        <taxon>Pseudomonadati</taxon>
        <taxon>Pseudomonadota</taxon>
        <taxon>Betaproteobacteria</taxon>
        <taxon>Neisseriales</taxon>
        <taxon>Neisseriaceae</taxon>
        <taxon>Neisseria</taxon>
    </lineage>
</organism>
<evidence type="ECO:0000313" key="4">
    <source>
        <dbReference type="Proteomes" id="UP001166947"/>
    </source>
</evidence>
<evidence type="ECO:0000313" key="3">
    <source>
        <dbReference type="EMBL" id="MCS4533014.1"/>
    </source>
</evidence>
<dbReference type="InterPro" id="IPR015025">
    <property type="entry name" value="PoNi_C"/>
</dbReference>
<dbReference type="Pfam" id="PF08928">
    <property type="entry name" value="PoNi_N"/>
    <property type="match status" value="1"/>
</dbReference>